<feature type="transmembrane region" description="Helical" evidence="6">
    <location>
        <begin position="532"/>
        <end position="551"/>
    </location>
</feature>
<keyword evidence="3 6" id="KW-0812">Transmembrane</keyword>
<dbReference type="InterPro" id="IPR004797">
    <property type="entry name" value="Competence_ComEC/Rec2"/>
</dbReference>
<dbReference type="NCBIfam" id="TIGR00360">
    <property type="entry name" value="ComEC_N-term"/>
    <property type="match status" value="1"/>
</dbReference>
<feature type="transmembrane region" description="Helical" evidence="6">
    <location>
        <begin position="502"/>
        <end position="520"/>
    </location>
</feature>
<keyword evidence="4 6" id="KW-1133">Transmembrane helix</keyword>
<evidence type="ECO:0000259" key="7">
    <source>
        <dbReference type="SMART" id="SM00849"/>
    </source>
</evidence>
<organism evidence="8 9">
    <name type="scientific">Variovorax paradoxus</name>
    <dbReference type="NCBI Taxonomy" id="34073"/>
    <lineage>
        <taxon>Bacteria</taxon>
        <taxon>Pseudomonadati</taxon>
        <taxon>Pseudomonadota</taxon>
        <taxon>Betaproteobacteria</taxon>
        <taxon>Burkholderiales</taxon>
        <taxon>Comamonadaceae</taxon>
        <taxon>Variovorax</taxon>
    </lineage>
</organism>
<dbReference type="InterPro" id="IPR025405">
    <property type="entry name" value="DUF4131"/>
</dbReference>
<dbReference type="Pfam" id="PF00753">
    <property type="entry name" value="Lactamase_B"/>
    <property type="match status" value="1"/>
</dbReference>
<evidence type="ECO:0000256" key="6">
    <source>
        <dbReference type="SAM" id="Phobius"/>
    </source>
</evidence>
<sequence length="838" mass="88948">MERGQGEGAPAAPQFDEVEGSAVEGRRGAGRGFALLAGSVLGAALQLQQSVLWGWPVYAVVVVAGVLAASMPLPRRGRIGLAAMGLVAGLALGFGTTGGRAVAYLADALDPALEGQDIRVVGVVAQMPQRNETGVRFRFDVDEVRRASGASGPPPQVPPRLALGWYAADTGAWSRGADEGASARTVELPQVHAGQRWAFTVRLKAPHGNRNPHGFDYELWLWEQGLQATGYVRIGGHDAAPELLGHGWAHPVERAREAVREGIDAQVADRRLAGVIAALVTGDQAAIDRADWDIFRATGVAHLMSISGLHVTMFAWLAAALVGWLWRRSPRLLLRWPAPHAALVGGVGLAALYALFSGWGVPSQRTVWMLALAALLRLSARRWPWPFAWLAVCAGVVALDPWALMQAGFWLSFVAVGVLFATDSGAPRAGGTGAAARFGSRLWHLLREQLVVTLALAPLSLLLFQQLSLVGLLANAVAIPWVTLVVTPLAMLGILCPPLWQAAAWAVQGLGWGLQALAALPGATVSTPAPALWAAIAGVAGGLLIAMRLPLPMRLLGLPLIAPVLLWPAGRPPVGEFELLAADVGQGNAVIVRTATHSLLYDAGPRYSLESDAGHRVLVPLLRAEGATLDTVVLSHRDSDHTGGAMAVLAMQPQAALLSSIEAGHPLQALRPSVRCEAGQHWDWDGVRFEVLHPLPADYATATKPNALSCVLRIGHAGAWALLAGDIERAQEAALVARAGDALHADLLLAPHHGSKTSSSAGFLDAVMPRRVVVQNGWRNRFGHPAPEVVARYRERGVEIVDSPRCGALRWRSQAPAILACERQVAPHYWQHRPAPLP</sequence>
<feature type="transmembrane region" description="Helical" evidence="6">
    <location>
        <begin position="80"/>
        <end position="106"/>
    </location>
</feature>
<evidence type="ECO:0000256" key="5">
    <source>
        <dbReference type="ARBA" id="ARBA00023136"/>
    </source>
</evidence>
<comment type="subcellular location">
    <subcellularLocation>
        <location evidence="1">Cell membrane</location>
        <topology evidence="1">Multi-pass membrane protein</topology>
    </subcellularLocation>
</comment>
<accession>A0A2W5RTV4</accession>
<dbReference type="NCBIfam" id="TIGR00361">
    <property type="entry name" value="ComEC_Rec2"/>
    <property type="match status" value="1"/>
</dbReference>
<dbReference type="InterPro" id="IPR036866">
    <property type="entry name" value="RibonucZ/Hydroxyglut_hydro"/>
</dbReference>
<evidence type="ECO:0000256" key="3">
    <source>
        <dbReference type="ARBA" id="ARBA00022692"/>
    </source>
</evidence>
<keyword evidence="2" id="KW-1003">Cell membrane</keyword>
<gene>
    <name evidence="8" type="ORF">DI563_13180</name>
</gene>
<dbReference type="PANTHER" id="PTHR30619">
    <property type="entry name" value="DNA INTERNALIZATION/COMPETENCE PROTEIN COMEC/REC2"/>
    <property type="match status" value="1"/>
</dbReference>
<evidence type="ECO:0000256" key="1">
    <source>
        <dbReference type="ARBA" id="ARBA00004651"/>
    </source>
</evidence>
<evidence type="ECO:0000313" key="8">
    <source>
        <dbReference type="EMBL" id="PZQ74097.1"/>
    </source>
</evidence>
<dbReference type="Proteomes" id="UP000249135">
    <property type="component" value="Unassembled WGS sequence"/>
</dbReference>
<feature type="domain" description="Metallo-beta-lactamase" evidence="7">
    <location>
        <begin position="586"/>
        <end position="778"/>
    </location>
</feature>
<comment type="caution">
    <text evidence="8">The sequence shown here is derived from an EMBL/GenBank/DDBJ whole genome shotgun (WGS) entry which is preliminary data.</text>
</comment>
<dbReference type="InterPro" id="IPR004477">
    <property type="entry name" value="ComEC_N"/>
</dbReference>
<dbReference type="SUPFAM" id="SSF56281">
    <property type="entry name" value="Metallo-hydrolase/oxidoreductase"/>
    <property type="match status" value="1"/>
</dbReference>
<dbReference type="GO" id="GO:0005886">
    <property type="term" value="C:plasma membrane"/>
    <property type="evidence" value="ECO:0007669"/>
    <property type="project" value="UniProtKB-SubCell"/>
</dbReference>
<keyword evidence="5 6" id="KW-0472">Membrane</keyword>
<dbReference type="InterPro" id="IPR035681">
    <property type="entry name" value="ComA-like_MBL"/>
</dbReference>
<protein>
    <submittedName>
        <fullName evidence="8">DNA internalization-related competence protein ComEC/Rec2</fullName>
    </submittedName>
</protein>
<feature type="transmembrane region" description="Helical" evidence="6">
    <location>
        <begin position="53"/>
        <end position="73"/>
    </location>
</feature>
<dbReference type="Gene3D" id="3.60.15.10">
    <property type="entry name" value="Ribonuclease Z/Hydroxyacylglutathione hydrolase-like"/>
    <property type="match status" value="1"/>
</dbReference>
<dbReference type="PANTHER" id="PTHR30619:SF1">
    <property type="entry name" value="RECOMBINATION PROTEIN 2"/>
    <property type="match status" value="1"/>
</dbReference>
<feature type="transmembrane region" description="Helical" evidence="6">
    <location>
        <begin position="450"/>
        <end position="467"/>
    </location>
</feature>
<dbReference type="SMART" id="SM00849">
    <property type="entry name" value="Lactamase_B"/>
    <property type="match status" value="1"/>
</dbReference>
<feature type="transmembrane region" description="Helical" evidence="6">
    <location>
        <begin position="473"/>
        <end position="495"/>
    </location>
</feature>
<dbReference type="GO" id="GO:0030420">
    <property type="term" value="P:establishment of competence for transformation"/>
    <property type="evidence" value="ECO:0007669"/>
    <property type="project" value="InterPro"/>
</dbReference>
<name>A0A2W5RTV4_VARPD</name>
<dbReference type="InterPro" id="IPR052159">
    <property type="entry name" value="Competence_DNA_uptake"/>
</dbReference>
<evidence type="ECO:0000256" key="2">
    <source>
        <dbReference type="ARBA" id="ARBA00022475"/>
    </source>
</evidence>
<feature type="transmembrane region" description="Helical" evidence="6">
    <location>
        <begin position="303"/>
        <end position="326"/>
    </location>
</feature>
<feature type="transmembrane region" description="Helical" evidence="6">
    <location>
        <begin position="338"/>
        <end position="356"/>
    </location>
</feature>
<dbReference type="EMBL" id="QFPP01000148">
    <property type="protein sequence ID" value="PZQ74097.1"/>
    <property type="molecule type" value="Genomic_DNA"/>
</dbReference>
<feature type="transmembrane region" description="Helical" evidence="6">
    <location>
        <begin position="387"/>
        <end position="404"/>
    </location>
</feature>
<evidence type="ECO:0000313" key="9">
    <source>
        <dbReference type="Proteomes" id="UP000249135"/>
    </source>
</evidence>
<proteinExistence type="predicted"/>
<dbReference type="CDD" id="cd07731">
    <property type="entry name" value="ComA-like_MBL-fold"/>
    <property type="match status" value="1"/>
</dbReference>
<dbReference type="Pfam" id="PF13567">
    <property type="entry name" value="DUF4131"/>
    <property type="match status" value="1"/>
</dbReference>
<dbReference type="InterPro" id="IPR001279">
    <property type="entry name" value="Metallo-B-lactamas"/>
</dbReference>
<dbReference type="AlphaFoldDB" id="A0A2W5RTV4"/>
<reference evidence="8 9" key="1">
    <citation type="submission" date="2017-08" db="EMBL/GenBank/DDBJ databases">
        <title>Infants hospitalized years apart are colonized by the same room-sourced microbial strains.</title>
        <authorList>
            <person name="Brooks B."/>
            <person name="Olm M.R."/>
            <person name="Firek B.A."/>
            <person name="Baker R."/>
            <person name="Thomas B.C."/>
            <person name="Morowitz M.J."/>
            <person name="Banfield J.F."/>
        </authorList>
    </citation>
    <scope>NUCLEOTIDE SEQUENCE [LARGE SCALE GENOMIC DNA]</scope>
    <source>
        <strain evidence="8">S2_005_003_R2_41</strain>
    </source>
</reference>
<dbReference type="Pfam" id="PF03772">
    <property type="entry name" value="Competence"/>
    <property type="match status" value="1"/>
</dbReference>
<evidence type="ECO:0000256" key="4">
    <source>
        <dbReference type="ARBA" id="ARBA00022989"/>
    </source>
</evidence>